<feature type="compositionally biased region" description="Polar residues" evidence="1">
    <location>
        <begin position="15"/>
        <end position="30"/>
    </location>
</feature>
<feature type="region of interest" description="Disordered" evidence="1">
    <location>
        <begin position="66"/>
        <end position="106"/>
    </location>
</feature>
<dbReference type="EMBL" id="QGNW01000604">
    <property type="protein sequence ID" value="RVW67103.1"/>
    <property type="molecule type" value="Genomic_DNA"/>
</dbReference>
<feature type="compositionally biased region" description="Basic and acidic residues" evidence="1">
    <location>
        <begin position="73"/>
        <end position="99"/>
    </location>
</feature>
<reference evidence="2 3" key="1">
    <citation type="journal article" date="2018" name="PLoS Genet.">
        <title>Population sequencing reveals clonal diversity and ancestral inbreeding in the grapevine cultivar Chardonnay.</title>
        <authorList>
            <person name="Roach M.J."/>
            <person name="Johnson D.L."/>
            <person name="Bohlmann J."/>
            <person name="van Vuuren H.J."/>
            <person name="Jones S.J."/>
            <person name="Pretorius I.S."/>
            <person name="Schmidt S.A."/>
            <person name="Borneman A.R."/>
        </authorList>
    </citation>
    <scope>NUCLEOTIDE SEQUENCE [LARGE SCALE GENOMIC DNA]</scope>
    <source>
        <strain evidence="3">cv. Chardonnay</strain>
        <tissue evidence="2">Leaf</tissue>
    </source>
</reference>
<protein>
    <submittedName>
        <fullName evidence="2">Uncharacterized protein</fullName>
    </submittedName>
</protein>
<dbReference type="Proteomes" id="UP000288805">
    <property type="component" value="Unassembled WGS sequence"/>
</dbReference>
<evidence type="ECO:0000256" key="1">
    <source>
        <dbReference type="SAM" id="MobiDB-lite"/>
    </source>
</evidence>
<proteinExistence type="predicted"/>
<accession>A0A438G4H1</accession>
<evidence type="ECO:0000313" key="2">
    <source>
        <dbReference type="EMBL" id="RVW67103.1"/>
    </source>
</evidence>
<gene>
    <name evidence="2" type="ORF">CK203_063182</name>
</gene>
<dbReference type="AlphaFoldDB" id="A0A438G4H1"/>
<organism evidence="2 3">
    <name type="scientific">Vitis vinifera</name>
    <name type="common">Grape</name>
    <dbReference type="NCBI Taxonomy" id="29760"/>
    <lineage>
        <taxon>Eukaryota</taxon>
        <taxon>Viridiplantae</taxon>
        <taxon>Streptophyta</taxon>
        <taxon>Embryophyta</taxon>
        <taxon>Tracheophyta</taxon>
        <taxon>Spermatophyta</taxon>
        <taxon>Magnoliopsida</taxon>
        <taxon>eudicotyledons</taxon>
        <taxon>Gunneridae</taxon>
        <taxon>Pentapetalae</taxon>
        <taxon>rosids</taxon>
        <taxon>Vitales</taxon>
        <taxon>Vitaceae</taxon>
        <taxon>Viteae</taxon>
        <taxon>Vitis</taxon>
    </lineage>
</organism>
<evidence type="ECO:0000313" key="3">
    <source>
        <dbReference type="Proteomes" id="UP000288805"/>
    </source>
</evidence>
<comment type="caution">
    <text evidence="2">The sequence shown here is derived from an EMBL/GenBank/DDBJ whole genome shotgun (WGS) entry which is preliminary data.</text>
</comment>
<name>A0A438G4H1_VITVI</name>
<sequence length="106" mass="11599">MRIRGLQAGPKAPQAHQTAAASSPSPQRVGSSAKAIALLCPGDERADFEAIFGERNKVLWYGSLVSKGRKRSEKGESSRGSDERFYAEGRDDNFKEDVVHPLPSKR</sequence>
<feature type="region of interest" description="Disordered" evidence="1">
    <location>
        <begin position="1"/>
        <end position="32"/>
    </location>
</feature>